<dbReference type="NCBIfam" id="NF040608">
    <property type="entry name" value="division_SteA"/>
    <property type="match status" value="1"/>
</dbReference>
<keyword evidence="2" id="KW-0547">Nucleotide-binding</keyword>
<evidence type="ECO:0000313" key="9">
    <source>
        <dbReference type="Proteomes" id="UP000285138"/>
    </source>
</evidence>
<comment type="caution">
    <text evidence="8">The sequence shown here is derived from an EMBL/GenBank/DDBJ whole genome shotgun (WGS) entry which is preliminary data.</text>
</comment>
<sequence length="227" mass="24384">KGMITGELPLPYPGISLKGKHVLVVVRGQNYKEDLITILPYIREVKPVIIGVDGGADAVREFGLKPHLIIGDMDSVSDDTLKSGGEIIVHAYTDGRAPGLDRIKELGLCYKLLPAPGTSEDAALLLAYEMGAGLIIALGTHSSMIDFLDKGRKGMASTFLVRLKVGSKLVDARGVSQLYPGKISPSLLAGLFLAAFIPILLLIFFSPTIQHIFHLLFLRVRLSLGGV</sequence>
<dbReference type="GO" id="GO:0004788">
    <property type="term" value="F:thiamine diphosphokinase activity"/>
    <property type="evidence" value="ECO:0007669"/>
    <property type="project" value="InterPro"/>
</dbReference>
<evidence type="ECO:0000313" key="8">
    <source>
        <dbReference type="EMBL" id="RQD74507.1"/>
    </source>
</evidence>
<dbReference type="Proteomes" id="UP000285138">
    <property type="component" value="Unassembled WGS sequence"/>
</dbReference>
<evidence type="ECO:0000256" key="5">
    <source>
        <dbReference type="SAM" id="Phobius"/>
    </source>
</evidence>
<accession>A0A424YC12</accession>
<keyword evidence="3" id="KW-0418">Kinase</keyword>
<dbReference type="AlphaFoldDB" id="A0A424YC12"/>
<keyword evidence="5" id="KW-1133">Transmembrane helix</keyword>
<name>A0A424YC12_9FIRM</name>
<feature type="transmembrane region" description="Helical" evidence="5">
    <location>
        <begin position="187"/>
        <end position="209"/>
    </location>
</feature>
<dbReference type="InterPro" id="IPR022215">
    <property type="entry name" value="SteA-like_C"/>
</dbReference>
<evidence type="ECO:0000259" key="6">
    <source>
        <dbReference type="Pfam" id="PF04263"/>
    </source>
</evidence>
<dbReference type="Pfam" id="PF12555">
    <property type="entry name" value="SteA-like_C"/>
    <property type="match status" value="1"/>
</dbReference>
<keyword evidence="1" id="KW-0808">Transferase</keyword>
<reference evidence="8 9" key="1">
    <citation type="submission" date="2018-08" db="EMBL/GenBank/DDBJ databases">
        <title>The metabolism and importance of syntrophic acetate oxidation coupled to methane or sulfide production in haloalkaline environments.</title>
        <authorList>
            <person name="Timmers P.H.A."/>
            <person name="Vavourakis C.D."/>
            <person name="Sorokin D.Y."/>
            <person name="Sinninghe Damste J.S."/>
            <person name="Muyzer G."/>
            <person name="Stams A.J.M."/>
            <person name="Plugge C.M."/>
        </authorList>
    </citation>
    <scope>NUCLEOTIDE SEQUENCE [LARGE SCALE GENOMIC DNA]</scope>
    <source>
        <strain evidence="8">MSAO_Bac1</strain>
    </source>
</reference>
<dbReference type="SUPFAM" id="SSF63999">
    <property type="entry name" value="Thiamin pyrophosphokinase, catalytic domain"/>
    <property type="match status" value="1"/>
</dbReference>
<evidence type="ECO:0000256" key="2">
    <source>
        <dbReference type="ARBA" id="ARBA00022741"/>
    </source>
</evidence>
<dbReference type="InterPro" id="IPR047795">
    <property type="entry name" value="Put_SteA-like"/>
</dbReference>
<dbReference type="EMBL" id="QZAA01000200">
    <property type="protein sequence ID" value="RQD74507.1"/>
    <property type="molecule type" value="Genomic_DNA"/>
</dbReference>
<gene>
    <name evidence="8" type="ORF">D5R97_07745</name>
</gene>
<evidence type="ECO:0000256" key="4">
    <source>
        <dbReference type="ARBA" id="ARBA00022840"/>
    </source>
</evidence>
<proteinExistence type="predicted"/>
<evidence type="ECO:0000256" key="1">
    <source>
        <dbReference type="ARBA" id="ARBA00022679"/>
    </source>
</evidence>
<dbReference type="GO" id="GO:0016301">
    <property type="term" value="F:kinase activity"/>
    <property type="evidence" value="ECO:0007669"/>
    <property type="project" value="UniProtKB-KW"/>
</dbReference>
<feature type="domain" description="SteA-like C-terminal" evidence="7">
    <location>
        <begin position="173"/>
        <end position="221"/>
    </location>
</feature>
<dbReference type="GO" id="GO:0009229">
    <property type="term" value="P:thiamine diphosphate biosynthetic process"/>
    <property type="evidence" value="ECO:0007669"/>
    <property type="project" value="InterPro"/>
</dbReference>
<keyword evidence="4" id="KW-0067">ATP-binding</keyword>
<dbReference type="Pfam" id="PF04263">
    <property type="entry name" value="TPK_catalytic"/>
    <property type="match status" value="1"/>
</dbReference>
<dbReference type="InterPro" id="IPR036759">
    <property type="entry name" value="TPK_catalytic_sf"/>
</dbReference>
<dbReference type="InterPro" id="IPR007371">
    <property type="entry name" value="TPK_catalytic"/>
</dbReference>
<keyword evidence="5" id="KW-0812">Transmembrane</keyword>
<evidence type="ECO:0000259" key="7">
    <source>
        <dbReference type="Pfam" id="PF12555"/>
    </source>
</evidence>
<evidence type="ECO:0000256" key="3">
    <source>
        <dbReference type="ARBA" id="ARBA00022777"/>
    </source>
</evidence>
<dbReference type="GO" id="GO:0005524">
    <property type="term" value="F:ATP binding"/>
    <property type="evidence" value="ECO:0007669"/>
    <property type="project" value="UniProtKB-KW"/>
</dbReference>
<feature type="domain" description="Thiamin pyrophosphokinase catalytic" evidence="6">
    <location>
        <begin position="46"/>
        <end position="82"/>
    </location>
</feature>
<organism evidence="8 9">
    <name type="scientific">Candidatus Syntrophonatronum acetioxidans</name>
    <dbReference type="NCBI Taxonomy" id="1795816"/>
    <lineage>
        <taxon>Bacteria</taxon>
        <taxon>Bacillati</taxon>
        <taxon>Bacillota</taxon>
        <taxon>Clostridia</taxon>
        <taxon>Eubacteriales</taxon>
        <taxon>Syntrophomonadaceae</taxon>
        <taxon>Candidatus Syntrophonatronum</taxon>
    </lineage>
</organism>
<dbReference type="Gene3D" id="3.40.50.10240">
    <property type="entry name" value="Thiamin pyrophosphokinase, catalytic domain"/>
    <property type="match status" value="1"/>
</dbReference>
<keyword evidence="5" id="KW-0472">Membrane</keyword>
<feature type="non-terminal residue" evidence="8">
    <location>
        <position position="1"/>
    </location>
</feature>
<protein>
    <submittedName>
        <fullName evidence="8">Uncharacterized protein</fullName>
    </submittedName>
</protein>